<accession>A0A895XH07</accession>
<proteinExistence type="predicted"/>
<keyword evidence="1" id="KW-0812">Transmembrane</keyword>
<reference evidence="2" key="1">
    <citation type="submission" date="2021-02" db="EMBL/GenBank/DDBJ databases">
        <title>Natronoglycomyces albus gen. nov., sp. nov, a haloalkaliphilic actinobacterium from a soda solonchak soil.</title>
        <authorList>
            <person name="Sorokin D.Y."/>
            <person name="Khijniak T.V."/>
            <person name="Zakharycheva A.P."/>
            <person name="Boueva O.V."/>
            <person name="Ariskina E.V."/>
            <person name="Hahnke R.L."/>
            <person name="Bunk B."/>
            <person name="Sproer C."/>
            <person name="Schumann P."/>
            <person name="Evtushenko L.I."/>
            <person name="Kublanov I.V."/>
        </authorList>
    </citation>
    <scope>NUCLEOTIDE SEQUENCE</scope>
    <source>
        <strain evidence="2">DSM 106290</strain>
    </source>
</reference>
<organism evidence="2 3">
    <name type="scientific">Natronoglycomyces albus</name>
    <dbReference type="NCBI Taxonomy" id="2811108"/>
    <lineage>
        <taxon>Bacteria</taxon>
        <taxon>Bacillati</taxon>
        <taxon>Actinomycetota</taxon>
        <taxon>Actinomycetes</taxon>
        <taxon>Glycomycetales</taxon>
        <taxon>Glycomycetaceae</taxon>
        <taxon>Natronoglycomyces</taxon>
    </lineage>
</organism>
<dbReference type="KEGG" id="nav:JQS30_15440"/>
<keyword evidence="1" id="KW-0472">Membrane</keyword>
<protein>
    <submittedName>
        <fullName evidence="2">Uncharacterized protein</fullName>
    </submittedName>
</protein>
<name>A0A895XH07_9ACTN</name>
<dbReference type="RefSeq" id="WP_213171132.1">
    <property type="nucleotide sequence ID" value="NZ_CP070496.1"/>
</dbReference>
<sequence length="232" mass="26268">MKSLKLTLSIAIISALAIWGGAFYLIFSDSSPEPYVERAQDRSLFVLHSKGICENLTLDLGMGGQFQMEDYGDTRERKYHDRSDCRQFYVDDEDLYFTVSALVIYTVMRPDLHDYQVRSEMDQAKWNPSASAPSNDDAVTIASGDVPGWDRSTYECWDHSSARSHSKTCSFGAEIGNLAMGVSLSFDFPENKTFEEVSEEDLEEQLEFVLGSIEVVSELMKDIHELLPDLER</sequence>
<dbReference type="EMBL" id="CP070496">
    <property type="protein sequence ID" value="QSB05131.1"/>
    <property type="molecule type" value="Genomic_DNA"/>
</dbReference>
<evidence type="ECO:0000256" key="1">
    <source>
        <dbReference type="SAM" id="Phobius"/>
    </source>
</evidence>
<keyword evidence="1" id="KW-1133">Transmembrane helix</keyword>
<gene>
    <name evidence="2" type="ORF">JQS30_15440</name>
</gene>
<dbReference type="AlphaFoldDB" id="A0A895XH07"/>
<keyword evidence="3" id="KW-1185">Reference proteome</keyword>
<evidence type="ECO:0000313" key="3">
    <source>
        <dbReference type="Proteomes" id="UP000662939"/>
    </source>
</evidence>
<feature type="transmembrane region" description="Helical" evidence="1">
    <location>
        <begin position="7"/>
        <end position="27"/>
    </location>
</feature>
<evidence type="ECO:0000313" key="2">
    <source>
        <dbReference type="EMBL" id="QSB05131.1"/>
    </source>
</evidence>
<dbReference type="Proteomes" id="UP000662939">
    <property type="component" value="Chromosome"/>
</dbReference>